<dbReference type="PANTHER" id="PTHR43791:SF103">
    <property type="entry name" value="MAJOR FACILITATOR SUPERFAMILY (MFS) PROFILE DOMAIN-CONTAINING PROTEIN-RELATED"/>
    <property type="match status" value="1"/>
</dbReference>
<dbReference type="InterPro" id="IPR036259">
    <property type="entry name" value="MFS_trans_sf"/>
</dbReference>
<evidence type="ECO:0000313" key="8">
    <source>
        <dbReference type="Proteomes" id="UP001055115"/>
    </source>
</evidence>
<keyword evidence="3 6" id="KW-0812">Transmembrane</keyword>
<accession>A0AA37PF02</accession>
<dbReference type="Proteomes" id="UP001055115">
    <property type="component" value="Unassembled WGS sequence"/>
</dbReference>
<sequence>MGLREDMHLSGSEYSWASSIYYFGYLVASYPAGVLMGYVANFFSLVWGVILMFTALCSNAGGLLANRIMLGVAEAAIAPGLSIVISMWYKRSEQPLRHGAWFLGNTIAGIFGGIVAYAIGHIESIAPWKVG</sequence>
<evidence type="ECO:0000256" key="6">
    <source>
        <dbReference type="SAM" id="Phobius"/>
    </source>
</evidence>
<evidence type="ECO:0000256" key="5">
    <source>
        <dbReference type="ARBA" id="ARBA00023136"/>
    </source>
</evidence>
<dbReference type="Gene3D" id="1.20.1250.20">
    <property type="entry name" value="MFS general substrate transporter like domains"/>
    <property type="match status" value="1"/>
</dbReference>
<reference evidence="7 8" key="1">
    <citation type="submission" date="2022-03" db="EMBL/GenBank/DDBJ databases">
        <title>Genome data of Colletotrichum spp.</title>
        <authorList>
            <person name="Utami Y.D."/>
            <person name="Hiruma K."/>
        </authorList>
    </citation>
    <scope>NUCLEOTIDE SEQUENCE [LARGE SCALE GENOMIC DNA]</scope>
    <source>
        <strain evidence="7 8">MAFF 239500</strain>
    </source>
</reference>
<evidence type="ECO:0000256" key="2">
    <source>
        <dbReference type="ARBA" id="ARBA00022448"/>
    </source>
</evidence>
<name>A0AA37PF02_9PEZI</name>
<comment type="subcellular location">
    <subcellularLocation>
        <location evidence="1">Membrane</location>
        <topology evidence="1">Multi-pass membrane protein</topology>
    </subcellularLocation>
</comment>
<feature type="transmembrane region" description="Helical" evidence="6">
    <location>
        <begin position="20"/>
        <end position="39"/>
    </location>
</feature>
<dbReference type="AlphaFoldDB" id="A0AA37PF02"/>
<dbReference type="EMBL" id="BQXU01000043">
    <property type="protein sequence ID" value="GKT50983.1"/>
    <property type="molecule type" value="Genomic_DNA"/>
</dbReference>
<comment type="caution">
    <text evidence="7">The sequence shown here is derived from an EMBL/GenBank/DDBJ whole genome shotgun (WGS) entry which is preliminary data.</text>
</comment>
<feature type="transmembrane region" description="Helical" evidence="6">
    <location>
        <begin position="45"/>
        <end position="65"/>
    </location>
</feature>
<protein>
    <submittedName>
        <fullName evidence="7">Transporter</fullName>
    </submittedName>
</protein>
<evidence type="ECO:0000256" key="3">
    <source>
        <dbReference type="ARBA" id="ARBA00022692"/>
    </source>
</evidence>
<dbReference type="GO" id="GO:0022857">
    <property type="term" value="F:transmembrane transporter activity"/>
    <property type="evidence" value="ECO:0007669"/>
    <property type="project" value="InterPro"/>
</dbReference>
<dbReference type="PANTHER" id="PTHR43791">
    <property type="entry name" value="PERMEASE-RELATED"/>
    <property type="match status" value="1"/>
</dbReference>
<keyword evidence="8" id="KW-1185">Reference proteome</keyword>
<keyword evidence="4 6" id="KW-1133">Transmembrane helix</keyword>
<evidence type="ECO:0000313" key="7">
    <source>
        <dbReference type="EMBL" id="GKT50983.1"/>
    </source>
</evidence>
<organism evidence="7 8">
    <name type="scientific">Colletotrichum spaethianum</name>
    <dbReference type="NCBI Taxonomy" id="700344"/>
    <lineage>
        <taxon>Eukaryota</taxon>
        <taxon>Fungi</taxon>
        <taxon>Dikarya</taxon>
        <taxon>Ascomycota</taxon>
        <taxon>Pezizomycotina</taxon>
        <taxon>Sordariomycetes</taxon>
        <taxon>Hypocreomycetidae</taxon>
        <taxon>Glomerellales</taxon>
        <taxon>Glomerellaceae</taxon>
        <taxon>Colletotrichum</taxon>
        <taxon>Colletotrichum spaethianum species complex</taxon>
    </lineage>
</organism>
<dbReference type="SUPFAM" id="SSF103473">
    <property type="entry name" value="MFS general substrate transporter"/>
    <property type="match status" value="1"/>
</dbReference>
<dbReference type="InterPro" id="IPR011701">
    <property type="entry name" value="MFS"/>
</dbReference>
<dbReference type="GO" id="GO:0016020">
    <property type="term" value="C:membrane"/>
    <property type="evidence" value="ECO:0007669"/>
    <property type="project" value="UniProtKB-SubCell"/>
</dbReference>
<keyword evidence="2" id="KW-0813">Transport</keyword>
<evidence type="ECO:0000256" key="4">
    <source>
        <dbReference type="ARBA" id="ARBA00022989"/>
    </source>
</evidence>
<feature type="transmembrane region" description="Helical" evidence="6">
    <location>
        <begin position="72"/>
        <end position="89"/>
    </location>
</feature>
<feature type="transmembrane region" description="Helical" evidence="6">
    <location>
        <begin position="101"/>
        <end position="119"/>
    </location>
</feature>
<dbReference type="Pfam" id="PF07690">
    <property type="entry name" value="MFS_1"/>
    <property type="match status" value="1"/>
</dbReference>
<dbReference type="GeneID" id="73331966"/>
<keyword evidence="5 6" id="KW-0472">Membrane</keyword>
<proteinExistence type="predicted"/>
<dbReference type="RefSeq" id="XP_049133333.1">
    <property type="nucleotide sequence ID" value="XM_049277376.1"/>
</dbReference>
<gene>
    <name evidence="7" type="ORF">ColSpa_11164</name>
</gene>
<evidence type="ECO:0000256" key="1">
    <source>
        <dbReference type="ARBA" id="ARBA00004141"/>
    </source>
</evidence>